<comment type="similarity">
    <text evidence="2">Belongs to the beta type-B retroviral polymerase family. HERV class-II K(HML-2) pol subfamily.</text>
</comment>
<feature type="domain" description="Chromo" evidence="22">
    <location>
        <begin position="1381"/>
        <end position="1439"/>
    </location>
</feature>
<keyword evidence="14" id="KW-0229">DNA integration</keyword>
<dbReference type="InterPro" id="IPR005162">
    <property type="entry name" value="Retrotrans_gag_dom"/>
</dbReference>
<keyword evidence="26" id="KW-1185">Reference proteome</keyword>
<dbReference type="InterPro" id="IPR041588">
    <property type="entry name" value="Integrase_H2C2"/>
</dbReference>
<dbReference type="InterPro" id="IPR023780">
    <property type="entry name" value="Chromo_domain"/>
</dbReference>
<feature type="coiled-coil region" evidence="20">
    <location>
        <begin position="18"/>
        <end position="73"/>
    </location>
</feature>
<evidence type="ECO:0000256" key="11">
    <source>
        <dbReference type="ARBA" id="ARBA00022759"/>
    </source>
</evidence>
<dbReference type="Gene3D" id="2.40.50.40">
    <property type="match status" value="1"/>
</dbReference>
<dbReference type="SUPFAM" id="SSF53098">
    <property type="entry name" value="Ribonuclease H-like"/>
    <property type="match status" value="1"/>
</dbReference>
<dbReference type="Pfam" id="PF00385">
    <property type="entry name" value="Chromo"/>
    <property type="match status" value="1"/>
</dbReference>
<feature type="region of interest" description="Disordered" evidence="21">
    <location>
        <begin position="333"/>
        <end position="365"/>
    </location>
</feature>
<accession>A0ABQ8LLC2</accession>
<dbReference type="PANTHER" id="PTHR37984">
    <property type="entry name" value="PROTEIN CBG26694"/>
    <property type="match status" value="1"/>
</dbReference>
<keyword evidence="17" id="KW-0238">DNA-binding</keyword>
<keyword evidence="12" id="KW-0378">Hydrolase</keyword>
<dbReference type="Pfam" id="PF03732">
    <property type="entry name" value="Retrotrans_gag"/>
    <property type="match status" value="1"/>
</dbReference>
<dbReference type="Pfam" id="PF17921">
    <property type="entry name" value="Integrase_H2C2"/>
    <property type="match status" value="1"/>
</dbReference>
<feature type="region of interest" description="Disordered" evidence="21">
    <location>
        <begin position="1431"/>
        <end position="1450"/>
    </location>
</feature>
<dbReference type="Pfam" id="PF00665">
    <property type="entry name" value="rve"/>
    <property type="match status" value="1"/>
</dbReference>
<evidence type="ECO:0000256" key="7">
    <source>
        <dbReference type="ARBA" id="ARBA00022695"/>
    </source>
</evidence>
<protein>
    <recommendedName>
        <fullName evidence="19">Gypsy retrotransposon integrase-like protein 1</fullName>
        <ecNumber evidence="4">2.7.7.49</ecNumber>
        <ecNumber evidence="3">3.1.26.4</ecNumber>
    </recommendedName>
</protein>
<evidence type="ECO:0000259" key="23">
    <source>
        <dbReference type="PROSITE" id="PS50878"/>
    </source>
</evidence>
<dbReference type="EMBL" id="JACTAM010000021">
    <property type="protein sequence ID" value="KAI2651031.1"/>
    <property type="molecule type" value="Genomic_DNA"/>
</dbReference>
<evidence type="ECO:0000259" key="24">
    <source>
        <dbReference type="PROSITE" id="PS50994"/>
    </source>
</evidence>
<dbReference type="PROSITE" id="PS50013">
    <property type="entry name" value="CHROMO_2"/>
    <property type="match status" value="1"/>
</dbReference>
<dbReference type="InterPro" id="IPR000477">
    <property type="entry name" value="RT_dom"/>
</dbReference>
<keyword evidence="7" id="KW-0548">Nucleotidyltransferase</keyword>
<evidence type="ECO:0000256" key="8">
    <source>
        <dbReference type="ARBA" id="ARBA00022722"/>
    </source>
</evidence>
<feature type="compositionally biased region" description="Low complexity" evidence="21">
    <location>
        <begin position="276"/>
        <end position="285"/>
    </location>
</feature>
<dbReference type="PANTHER" id="PTHR37984:SF5">
    <property type="entry name" value="PROTEIN NYNRIN-LIKE"/>
    <property type="match status" value="1"/>
</dbReference>
<keyword evidence="8" id="KW-0540">Nuclease</keyword>
<keyword evidence="6" id="KW-0808">Transferase</keyword>
<dbReference type="EC" id="2.7.7.49" evidence="4"/>
<evidence type="ECO:0000256" key="1">
    <source>
        <dbReference type="ARBA" id="ARBA00004123"/>
    </source>
</evidence>
<evidence type="ECO:0000256" key="4">
    <source>
        <dbReference type="ARBA" id="ARBA00012493"/>
    </source>
</evidence>
<feature type="region of interest" description="Disordered" evidence="21">
    <location>
        <begin position="947"/>
        <end position="970"/>
    </location>
</feature>
<dbReference type="InterPro" id="IPR056924">
    <property type="entry name" value="SH3_Tf2-1"/>
</dbReference>
<dbReference type="InterPro" id="IPR012337">
    <property type="entry name" value="RNaseH-like_sf"/>
</dbReference>
<keyword evidence="15" id="KW-0695">RNA-directed DNA polymerase</keyword>
<dbReference type="InterPro" id="IPR036397">
    <property type="entry name" value="RNaseH_sf"/>
</dbReference>
<keyword evidence="11" id="KW-0255">Endonuclease</keyword>
<evidence type="ECO:0000256" key="17">
    <source>
        <dbReference type="ARBA" id="ARBA00023125"/>
    </source>
</evidence>
<dbReference type="Gene3D" id="3.30.420.10">
    <property type="entry name" value="Ribonuclease H-like superfamily/Ribonuclease H"/>
    <property type="match status" value="1"/>
</dbReference>
<dbReference type="InterPro" id="IPR041373">
    <property type="entry name" value="RT_RNaseH"/>
</dbReference>
<evidence type="ECO:0000256" key="3">
    <source>
        <dbReference type="ARBA" id="ARBA00012180"/>
    </source>
</evidence>
<dbReference type="SUPFAM" id="SSF50630">
    <property type="entry name" value="Acid proteases"/>
    <property type="match status" value="1"/>
</dbReference>
<dbReference type="CDD" id="cd00303">
    <property type="entry name" value="retropepsin_like"/>
    <property type="match status" value="1"/>
</dbReference>
<dbReference type="Gene3D" id="1.10.340.70">
    <property type="match status" value="1"/>
</dbReference>
<dbReference type="InterPro" id="IPR050951">
    <property type="entry name" value="Retrovirus_Pol_polyprotein"/>
</dbReference>
<keyword evidence="20" id="KW-0175">Coiled coil</keyword>
<evidence type="ECO:0000256" key="9">
    <source>
        <dbReference type="ARBA" id="ARBA00022723"/>
    </source>
</evidence>
<dbReference type="EC" id="3.1.26.4" evidence="3"/>
<keyword evidence="16" id="KW-0239">DNA-directed DNA polymerase</keyword>
<comment type="subcellular location">
    <subcellularLocation>
        <location evidence="1">Nucleus</location>
    </subcellularLocation>
</comment>
<dbReference type="CDD" id="cd09274">
    <property type="entry name" value="RNase_HI_RT_Ty3"/>
    <property type="match status" value="1"/>
</dbReference>
<dbReference type="InterPro" id="IPR016197">
    <property type="entry name" value="Chromo-like_dom_sf"/>
</dbReference>
<dbReference type="InterPro" id="IPR021109">
    <property type="entry name" value="Peptidase_aspartic_dom_sf"/>
</dbReference>
<dbReference type="Pfam" id="PF17917">
    <property type="entry name" value="RT_RNaseH"/>
    <property type="match status" value="1"/>
</dbReference>
<feature type="compositionally biased region" description="Basic and acidic residues" evidence="21">
    <location>
        <begin position="949"/>
        <end position="963"/>
    </location>
</feature>
<dbReference type="Proteomes" id="UP000830375">
    <property type="component" value="Unassembled WGS sequence"/>
</dbReference>
<sequence length="1607" mass="179694">MSGPEMVPADLGQLVEVIRQQAGEIMNLRQELVHFRAEMTALRAETAGLRAECEELRSDLTALQADHDDLVAATVPPAEPVRQNPPVSHPKLSLPDKWDGSGIKCDVFLTNLNLIFEFQPSRYPSDRSRIALLTSLLTGQAAEWATAVLRADGDVAHSYPAFTSELRTVFQHPESEVEVDSRLYHLKQGSRSVSKYTTEFRTLSVQTTWSNAALRTAYYEGLSTRLRDELAVRELPDTLEGMIQLALRVDQRMNHNTKTVFRSFTGSTGYHRTPEPSTSHAVAASPSPPPIASEAHSTGAGEPMQIGRTSLSAAERARRYREGLCAYCASPGPPSSYLPSSSGKRADQVRRGRSSSGPNTAKTYPEPVSSRLLLSVSILMGHKRIETSAFVDSGAAGNFIDQAYAAQMGIVVEVLSQPLKVTAIDGRPLTLSPITHRTQELTLIIENHSEVIQFYVTKIPSPAIILGHPWLVTHDPLISWTSRRIIHWGATCQELCLRARVGTCSGEPGALDVDRDAIPVQYRDLVEVFSRRSAARLPPHRPYDLAIDLVPGAVPPPRSPVLLIGQGTARYGGVRSRGSSRRRRTGGLRPCVDYRGLNQITVKNRHPLPLTNTALDALSGAHFFTKLDLRSAYNLVRIREGDEWKTAFITPTGHYETLVMPFGLCNSPAAFQHFINDVLRDMLGRWCYAYLDDILIYSKTLEEHTQHVRAVLQRLLAHQLYCKLEKCAFHQHSTTFLGFIISAQGVAMDPQKLEAVRSWPLPASLKQLQRFLGFANFYRRFIRGFSSIAAPLTALTKPSRGEFHLTPEATQAFRTLCHQFTTAPILTHPDPTKVFVVEVDASDVGVGAVLSQRGPDEKLHPCSFFSRKFNSTQQRYGVGDRELLAIKWALEEWRHWLQGGSEPFTVWTDHQNLTVIKQTKQLNPRQARWALFFEHFDFHLSYRPGSKNTKADALSRQHQKDTPTSDPAPVLPPQIILAPIRWGLEERVRQSHGQDPPPPETPAGRLFVPNHLRQEVLQWGHDSTLAGHQGVQRTINFLSRAFWWRTLRKDVQEYVLACNICARSKNPNAPSTGELQPLPIPKRPWTHISVDFVSGLPDSQGKNTILTIVDRFSKAVHLVALSGLPSAKTTAELILEHVVRLHGFPQDIVSDRGPQFTAKFWQAFCRLVGTTSSLSSGFHPQTNGQTERANQQLERFLRCFASEHQRSWANYLVWAELSNNLHTSTATGLSPFEVCYGFQPPIFEHQEPEVEVPSAQQLVRRCRRLWNHARAAIQKANRRYVVQHRRRHPPGRLFHVGDRVYLSTKNINLKTDSRKLTPRYIGPFKITHRLNPVTFRLQLPASLRVHPVFHQSQLKPVLFSPLSPQAPAPPPPRIVDGGPAYTVRRILDSRPRGRGTQYLVDWEGYGPEERSWVPGRFILDPTLIQDYRRRVSSAPGPSGAGPGGGGTVTRTESRGVVSIHLNSREYRLAERLYILLCVNGNAGFLGQYETVKSNLVKNNAHRAWRGQCLHSSRASLMARMAHGFQYHSSAPPGTASLNRRHMDGVMRDHPAVAISPMFGQAFRPLFSCSSAVIFEDCNTKPAEGALSPGLPARSLCCFYCYFLFGSI</sequence>
<dbReference type="InterPro" id="IPR043502">
    <property type="entry name" value="DNA/RNA_pol_sf"/>
</dbReference>
<evidence type="ECO:0000256" key="10">
    <source>
        <dbReference type="ARBA" id="ARBA00022750"/>
    </source>
</evidence>
<evidence type="ECO:0000256" key="16">
    <source>
        <dbReference type="ARBA" id="ARBA00022932"/>
    </source>
</evidence>
<evidence type="ECO:0000256" key="2">
    <source>
        <dbReference type="ARBA" id="ARBA00010879"/>
    </source>
</evidence>
<evidence type="ECO:0000256" key="18">
    <source>
        <dbReference type="ARBA" id="ARBA00023172"/>
    </source>
</evidence>
<dbReference type="CDD" id="cd01647">
    <property type="entry name" value="RT_LTR"/>
    <property type="match status" value="1"/>
</dbReference>
<dbReference type="Pfam" id="PF08284">
    <property type="entry name" value="RVP_2"/>
    <property type="match status" value="1"/>
</dbReference>
<proteinExistence type="inferred from homology"/>
<keyword evidence="13" id="KW-0460">Magnesium</keyword>
<evidence type="ECO:0000256" key="12">
    <source>
        <dbReference type="ARBA" id="ARBA00022801"/>
    </source>
</evidence>
<dbReference type="Pfam" id="PF00078">
    <property type="entry name" value="RVT_1"/>
    <property type="match status" value="1"/>
</dbReference>
<name>A0ABQ8LLC2_LABRO</name>
<keyword evidence="18" id="KW-0233">DNA recombination</keyword>
<gene>
    <name evidence="25" type="ORF">H4Q32_019031</name>
</gene>
<evidence type="ECO:0000256" key="19">
    <source>
        <dbReference type="ARBA" id="ARBA00039658"/>
    </source>
</evidence>
<dbReference type="PROSITE" id="PS50878">
    <property type="entry name" value="RT_POL"/>
    <property type="match status" value="1"/>
</dbReference>
<evidence type="ECO:0000313" key="25">
    <source>
        <dbReference type="EMBL" id="KAI2651031.1"/>
    </source>
</evidence>
<keyword evidence="10" id="KW-0064">Aspartyl protease</keyword>
<dbReference type="Gene3D" id="3.30.70.270">
    <property type="match status" value="2"/>
</dbReference>
<evidence type="ECO:0000256" key="20">
    <source>
        <dbReference type="SAM" id="Coils"/>
    </source>
</evidence>
<dbReference type="SUPFAM" id="SSF56672">
    <property type="entry name" value="DNA/RNA polymerases"/>
    <property type="match status" value="1"/>
</dbReference>
<keyword evidence="5" id="KW-0645">Protease</keyword>
<evidence type="ECO:0000256" key="6">
    <source>
        <dbReference type="ARBA" id="ARBA00022679"/>
    </source>
</evidence>
<dbReference type="Gene3D" id="3.10.10.10">
    <property type="entry name" value="HIV Type 1 Reverse Transcriptase, subunit A, domain 1"/>
    <property type="match status" value="1"/>
</dbReference>
<feature type="region of interest" description="Disordered" evidence="21">
    <location>
        <begin position="264"/>
        <end position="305"/>
    </location>
</feature>
<dbReference type="InterPro" id="IPR001584">
    <property type="entry name" value="Integrase_cat-core"/>
</dbReference>
<feature type="domain" description="Reverse transcriptase" evidence="23">
    <location>
        <begin position="560"/>
        <end position="741"/>
    </location>
</feature>
<dbReference type="InterPro" id="IPR043128">
    <property type="entry name" value="Rev_trsase/Diguanyl_cyclase"/>
</dbReference>
<feature type="compositionally biased region" description="Gly residues" evidence="21">
    <location>
        <begin position="1438"/>
        <end position="1447"/>
    </location>
</feature>
<evidence type="ECO:0000256" key="14">
    <source>
        <dbReference type="ARBA" id="ARBA00022908"/>
    </source>
</evidence>
<evidence type="ECO:0000256" key="15">
    <source>
        <dbReference type="ARBA" id="ARBA00022918"/>
    </source>
</evidence>
<dbReference type="Pfam" id="PF24626">
    <property type="entry name" value="SH3_Tf2-1"/>
    <property type="match status" value="1"/>
</dbReference>
<evidence type="ECO:0000259" key="22">
    <source>
        <dbReference type="PROSITE" id="PS50013"/>
    </source>
</evidence>
<evidence type="ECO:0000313" key="26">
    <source>
        <dbReference type="Proteomes" id="UP000830375"/>
    </source>
</evidence>
<dbReference type="SMART" id="SM00298">
    <property type="entry name" value="CHROMO"/>
    <property type="match status" value="1"/>
</dbReference>
<dbReference type="InterPro" id="IPR000953">
    <property type="entry name" value="Chromo/chromo_shadow_dom"/>
</dbReference>
<dbReference type="SUPFAM" id="SSF54160">
    <property type="entry name" value="Chromo domain-like"/>
    <property type="match status" value="1"/>
</dbReference>
<evidence type="ECO:0000256" key="21">
    <source>
        <dbReference type="SAM" id="MobiDB-lite"/>
    </source>
</evidence>
<dbReference type="PROSITE" id="PS50994">
    <property type="entry name" value="INTEGRASE"/>
    <property type="match status" value="1"/>
</dbReference>
<reference evidence="25 26" key="1">
    <citation type="submission" date="2022-01" db="EMBL/GenBank/DDBJ databases">
        <title>A high-quality chromosome-level genome assembly of rohu carp, Labeo rohita.</title>
        <authorList>
            <person name="Arick M.A. II"/>
            <person name="Hsu C.-Y."/>
            <person name="Magbanua Z."/>
            <person name="Pechanova O."/>
            <person name="Grover C."/>
            <person name="Miller E."/>
            <person name="Thrash A."/>
            <person name="Ezzel L."/>
            <person name="Alam S."/>
            <person name="Benzie J."/>
            <person name="Hamilton M."/>
            <person name="Karsi A."/>
            <person name="Lawrence M.L."/>
            <person name="Peterson D.G."/>
        </authorList>
    </citation>
    <scope>NUCLEOTIDE SEQUENCE [LARGE SCALE GENOMIC DNA]</scope>
    <source>
        <strain evidence="26">BAU-BD-2019</strain>
        <tissue evidence="25">Blood</tissue>
    </source>
</reference>
<evidence type="ECO:0000256" key="5">
    <source>
        <dbReference type="ARBA" id="ARBA00022670"/>
    </source>
</evidence>
<organism evidence="25 26">
    <name type="scientific">Labeo rohita</name>
    <name type="common">Indian major carp</name>
    <name type="synonym">Cyprinus rohita</name>
    <dbReference type="NCBI Taxonomy" id="84645"/>
    <lineage>
        <taxon>Eukaryota</taxon>
        <taxon>Metazoa</taxon>
        <taxon>Chordata</taxon>
        <taxon>Craniata</taxon>
        <taxon>Vertebrata</taxon>
        <taxon>Euteleostomi</taxon>
        <taxon>Actinopterygii</taxon>
        <taxon>Neopterygii</taxon>
        <taxon>Teleostei</taxon>
        <taxon>Ostariophysi</taxon>
        <taxon>Cypriniformes</taxon>
        <taxon>Cyprinidae</taxon>
        <taxon>Labeoninae</taxon>
        <taxon>Labeonini</taxon>
        <taxon>Labeo</taxon>
    </lineage>
</organism>
<comment type="caution">
    <text evidence="25">The sequence shown here is derived from an EMBL/GenBank/DDBJ whole genome shotgun (WGS) entry which is preliminary data.</text>
</comment>
<dbReference type="Gene3D" id="2.40.70.10">
    <property type="entry name" value="Acid Proteases"/>
    <property type="match status" value="1"/>
</dbReference>
<keyword evidence="9" id="KW-0479">Metal-binding</keyword>
<feature type="domain" description="Integrase catalytic" evidence="24">
    <location>
        <begin position="1080"/>
        <end position="1239"/>
    </location>
</feature>
<evidence type="ECO:0000256" key="13">
    <source>
        <dbReference type="ARBA" id="ARBA00022842"/>
    </source>
</evidence>